<dbReference type="SMART" id="SM00256">
    <property type="entry name" value="FBOX"/>
    <property type="match status" value="1"/>
</dbReference>
<sequence>MQVGEEGEKTIEIHKVTKSLYHDPIPLDVTREILLRLPAKSLVRFRCVSKLWSSLTTEPDFIKSFTAFSSSRPRLLLSFGKKNPRAYTDNNKYMEIRTIMSFNVRFETFKPINFPCCADYFGEHHLLSYNGRLALVCPLDTKLWILEDEKEDEWVCNIDLHLPIYRTDPTGKINYRLNDATVTGEFIHVAVDDEEVHILYYDPKKNNTRSFKFEGSMYKEFEGFGGGACQFNIGCIPNLKGLAYRKSSSTFARCLPNHIENLISLKNITCSKLV</sequence>
<protein>
    <recommendedName>
        <fullName evidence="1">F-box domain-containing protein</fullName>
    </recommendedName>
</protein>
<dbReference type="InterPro" id="IPR001810">
    <property type="entry name" value="F-box_dom"/>
</dbReference>
<reference evidence="2" key="2">
    <citation type="submission" date="2015-03" db="UniProtKB">
        <authorList>
            <consortium name="EnsemblPlants"/>
        </authorList>
    </citation>
    <scope>IDENTIFICATION</scope>
</reference>
<dbReference type="PANTHER" id="PTHR31111">
    <property type="entry name" value="BNAA05G37150D PROTEIN-RELATED"/>
    <property type="match status" value="1"/>
</dbReference>
<dbReference type="CDD" id="cd22157">
    <property type="entry name" value="F-box_AtFBW1-like"/>
    <property type="match status" value="1"/>
</dbReference>
<dbReference type="AlphaFoldDB" id="A0A0D3C796"/>
<evidence type="ECO:0000313" key="2">
    <source>
        <dbReference type="EnsemblPlants" id="Bo5g003650.1"/>
    </source>
</evidence>
<dbReference type="Gene3D" id="1.20.1280.50">
    <property type="match status" value="1"/>
</dbReference>
<dbReference type="Pfam" id="PF00646">
    <property type="entry name" value="F-box"/>
    <property type="match status" value="1"/>
</dbReference>
<proteinExistence type="predicted"/>
<feature type="domain" description="F-box" evidence="1">
    <location>
        <begin position="19"/>
        <end position="65"/>
    </location>
</feature>
<name>A0A0D3C796_BRAOL</name>
<dbReference type="HOGENOM" id="CLU_027176_8_0_1"/>
<dbReference type="InterPro" id="IPR013187">
    <property type="entry name" value="F-box-assoc_dom_typ3"/>
</dbReference>
<evidence type="ECO:0000313" key="3">
    <source>
        <dbReference type="Proteomes" id="UP000032141"/>
    </source>
</evidence>
<dbReference type="InterPro" id="IPR036047">
    <property type="entry name" value="F-box-like_dom_sf"/>
</dbReference>
<dbReference type="EnsemblPlants" id="Bo5g003650.1">
    <property type="protein sequence ID" value="Bo5g003650.1"/>
    <property type="gene ID" value="Bo5g003650"/>
</dbReference>
<organism evidence="2 3">
    <name type="scientific">Brassica oleracea var. oleracea</name>
    <dbReference type="NCBI Taxonomy" id="109376"/>
    <lineage>
        <taxon>Eukaryota</taxon>
        <taxon>Viridiplantae</taxon>
        <taxon>Streptophyta</taxon>
        <taxon>Embryophyta</taxon>
        <taxon>Tracheophyta</taxon>
        <taxon>Spermatophyta</taxon>
        <taxon>Magnoliopsida</taxon>
        <taxon>eudicotyledons</taxon>
        <taxon>Gunneridae</taxon>
        <taxon>Pentapetalae</taxon>
        <taxon>rosids</taxon>
        <taxon>malvids</taxon>
        <taxon>Brassicales</taxon>
        <taxon>Brassicaceae</taxon>
        <taxon>Brassiceae</taxon>
        <taxon>Brassica</taxon>
    </lineage>
</organism>
<dbReference type="SUPFAM" id="SSF81383">
    <property type="entry name" value="F-box domain"/>
    <property type="match status" value="1"/>
</dbReference>
<dbReference type="NCBIfam" id="TIGR01640">
    <property type="entry name" value="F_box_assoc_1"/>
    <property type="match status" value="1"/>
</dbReference>
<evidence type="ECO:0000259" key="1">
    <source>
        <dbReference type="PROSITE" id="PS50181"/>
    </source>
</evidence>
<dbReference type="PANTHER" id="PTHR31111:SF54">
    <property type="entry name" value="F-BOX DOMAIN-CONTAINING PROTEIN"/>
    <property type="match status" value="1"/>
</dbReference>
<reference evidence="2 3" key="1">
    <citation type="journal article" date="2014" name="Genome Biol.">
        <title>Transcriptome and methylome profiling reveals relics of genome dominance in the mesopolyploid Brassica oleracea.</title>
        <authorList>
            <person name="Parkin I.A."/>
            <person name="Koh C."/>
            <person name="Tang H."/>
            <person name="Robinson S.J."/>
            <person name="Kagale S."/>
            <person name="Clarke W.E."/>
            <person name="Town C.D."/>
            <person name="Nixon J."/>
            <person name="Krishnakumar V."/>
            <person name="Bidwell S.L."/>
            <person name="Denoeud F."/>
            <person name="Belcram H."/>
            <person name="Links M.G."/>
            <person name="Just J."/>
            <person name="Clarke C."/>
            <person name="Bender T."/>
            <person name="Huebert T."/>
            <person name="Mason A.S."/>
            <person name="Pires J.C."/>
            <person name="Barker G."/>
            <person name="Moore J."/>
            <person name="Walley P.G."/>
            <person name="Manoli S."/>
            <person name="Batley J."/>
            <person name="Edwards D."/>
            <person name="Nelson M.N."/>
            <person name="Wang X."/>
            <person name="Paterson A.H."/>
            <person name="King G."/>
            <person name="Bancroft I."/>
            <person name="Chalhoub B."/>
            <person name="Sharpe A.G."/>
        </authorList>
    </citation>
    <scope>NUCLEOTIDE SEQUENCE</scope>
    <source>
        <strain evidence="2 3">cv. TO1000</strain>
    </source>
</reference>
<keyword evidence="3" id="KW-1185">Reference proteome</keyword>
<dbReference type="Proteomes" id="UP000032141">
    <property type="component" value="Chromosome C5"/>
</dbReference>
<dbReference type="PROSITE" id="PS50181">
    <property type="entry name" value="FBOX"/>
    <property type="match status" value="1"/>
</dbReference>
<dbReference type="Pfam" id="PF08268">
    <property type="entry name" value="FBA_3"/>
    <property type="match status" value="1"/>
</dbReference>
<dbReference type="OMA" id="KEDEWVC"/>
<accession>A0A0D3C796</accession>
<dbReference type="Gramene" id="Bo5g003650.1">
    <property type="protein sequence ID" value="Bo5g003650.1"/>
    <property type="gene ID" value="Bo5g003650"/>
</dbReference>
<dbReference type="InterPro" id="IPR017451">
    <property type="entry name" value="F-box-assoc_interact_dom"/>
</dbReference>